<evidence type="ECO:0000313" key="2">
    <source>
        <dbReference type="EMBL" id="KAF4697219.1"/>
    </source>
</evidence>
<feature type="signal peptide" evidence="1">
    <location>
        <begin position="1"/>
        <end position="20"/>
    </location>
</feature>
<feature type="chain" id="PRO_5029489848" evidence="1">
    <location>
        <begin position="21"/>
        <end position="126"/>
    </location>
</feature>
<sequence>MRLLAAVVVIASAVTPKADDRCITDTDMLKSQLFADFLYHCVKTDPWGVDLCISEGCDMWDDCPSCFTHYAECYDTFCSDECASLPASKSCVDCLEDFGCYDGILSCTGLDKLPPLANKESNICVP</sequence>
<organism evidence="2 3">
    <name type="scientific">Perkinsus olseni</name>
    <name type="common">Perkinsus atlanticus</name>
    <dbReference type="NCBI Taxonomy" id="32597"/>
    <lineage>
        <taxon>Eukaryota</taxon>
        <taxon>Sar</taxon>
        <taxon>Alveolata</taxon>
        <taxon>Perkinsozoa</taxon>
        <taxon>Perkinsea</taxon>
        <taxon>Perkinsida</taxon>
        <taxon>Perkinsidae</taxon>
        <taxon>Perkinsus</taxon>
    </lineage>
</organism>
<name>A0A7J6PM82_PEROL</name>
<evidence type="ECO:0000256" key="1">
    <source>
        <dbReference type="SAM" id="SignalP"/>
    </source>
</evidence>
<dbReference type="EMBL" id="JABANP010000004">
    <property type="protein sequence ID" value="KAF4697219.1"/>
    <property type="molecule type" value="Genomic_DNA"/>
</dbReference>
<protein>
    <submittedName>
        <fullName evidence="2">Uncharacterized protein</fullName>
    </submittedName>
</protein>
<accession>A0A7J6PM82</accession>
<gene>
    <name evidence="2" type="ORF">FOZ60_009845</name>
</gene>
<comment type="caution">
    <text evidence="2">The sequence shown here is derived from an EMBL/GenBank/DDBJ whole genome shotgun (WGS) entry which is preliminary data.</text>
</comment>
<dbReference type="Proteomes" id="UP000541610">
    <property type="component" value="Unassembled WGS sequence"/>
</dbReference>
<proteinExistence type="predicted"/>
<reference evidence="2 3" key="1">
    <citation type="submission" date="2020-04" db="EMBL/GenBank/DDBJ databases">
        <title>Perkinsus olseni comparative genomics.</title>
        <authorList>
            <person name="Bogema D.R."/>
        </authorList>
    </citation>
    <scope>NUCLEOTIDE SEQUENCE [LARGE SCALE GENOMIC DNA]</scope>
    <source>
        <strain evidence="2">00978-12</strain>
    </source>
</reference>
<keyword evidence="1" id="KW-0732">Signal</keyword>
<dbReference type="AlphaFoldDB" id="A0A7J6PM82"/>
<evidence type="ECO:0000313" key="3">
    <source>
        <dbReference type="Proteomes" id="UP000541610"/>
    </source>
</evidence>